<dbReference type="AlphaFoldDB" id="Q94ZJ6"/>
<keyword evidence="1" id="KW-0472">Membrane</keyword>
<sequence length="212" mass="25358">MRFYLHAKSMARVNIFNNNIYVTESKKFHSTSIKFSNNNNKDNLTTKSKDKLVYSDNTTVDTAVPSSSNLKLNWKKYLKLLLLIIYLIVPISYFCFGIELNDNIIYRSYLYILNLPLNLPSYFFIYFIIIWQVLALLFIMLDYIKHKYFYEKKYFNTCKFLPYFIKNYISLVNENSDKPELKEAILYLKRKAIKWTIFSLVIVDLVVYLLIN</sequence>
<dbReference type="GeneID" id="803615"/>
<keyword evidence="1" id="KW-1133">Transmembrane helix</keyword>
<geneLocation type="mitochondrion" evidence="2"/>
<reference evidence="2" key="2">
    <citation type="journal article" date="2002" name="Mol. Biol. Evol.">
        <title>Hyaloraphidium curvatum: a linear mitochondrial genome, tRNA editing, and an evolutionary link to lower fungi.</title>
        <authorList>
            <person name="Forget L."/>
            <person name="Ustinova J."/>
            <person name="Wang Z."/>
            <person name="Huss V.A."/>
            <person name="Franz Lang B."/>
        </authorList>
    </citation>
    <scope>NUCLEOTIDE SEQUENCE</scope>
</reference>
<proteinExistence type="predicted"/>
<feature type="transmembrane region" description="Helical" evidence="1">
    <location>
        <begin position="80"/>
        <end position="101"/>
    </location>
</feature>
<reference evidence="2" key="1">
    <citation type="submission" date="2001-07" db="EMBL/GenBank/DDBJ databases">
        <authorList>
            <person name="Lang F.B.F."/>
        </authorList>
    </citation>
    <scope>NUCLEOTIDE SEQUENCE</scope>
</reference>
<keyword evidence="1" id="KW-0812">Transmembrane</keyword>
<protein>
    <submittedName>
        <fullName evidence="2">Orf212</fullName>
    </submittedName>
</protein>
<keyword evidence="2" id="KW-0496">Mitochondrion</keyword>
<dbReference type="EMBL" id="AF402141">
    <property type="protein sequence ID" value="AAK83401.1"/>
    <property type="molecule type" value="Genomic_DNA"/>
</dbReference>
<evidence type="ECO:0000256" key="1">
    <source>
        <dbReference type="SAM" id="Phobius"/>
    </source>
</evidence>
<feature type="transmembrane region" description="Helical" evidence="1">
    <location>
        <begin position="192"/>
        <end position="211"/>
    </location>
</feature>
<name>Q94ZJ6_SCHCO</name>
<gene>
    <name evidence="2" type="primary">orf212</name>
</gene>
<accession>Q94ZJ6</accession>
<dbReference type="RefSeq" id="NP_150117.1">
    <property type="nucleotide sequence ID" value="NC_003049.1"/>
</dbReference>
<organism evidence="2">
    <name type="scientific">Schizophyllum commune</name>
    <name type="common">Split gill fungus</name>
    <dbReference type="NCBI Taxonomy" id="5334"/>
    <lineage>
        <taxon>Eukaryota</taxon>
        <taxon>Fungi</taxon>
        <taxon>Dikarya</taxon>
        <taxon>Basidiomycota</taxon>
        <taxon>Agaricomycotina</taxon>
        <taxon>Agaricomycetes</taxon>
        <taxon>Agaricomycetidae</taxon>
        <taxon>Agaricales</taxon>
        <taxon>Schizophyllaceae</taxon>
        <taxon>Schizophyllum</taxon>
    </lineage>
</organism>
<evidence type="ECO:0000313" key="2">
    <source>
        <dbReference type="EMBL" id="AAK83401.1"/>
    </source>
</evidence>
<feature type="transmembrane region" description="Helical" evidence="1">
    <location>
        <begin position="121"/>
        <end position="144"/>
    </location>
</feature>